<dbReference type="SMART" id="SM00256">
    <property type="entry name" value="FBOX"/>
    <property type="match status" value="1"/>
</dbReference>
<dbReference type="PANTHER" id="PTHR44259">
    <property type="entry name" value="OS07G0183000 PROTEIN-RELATED"/>
    <property type="match status" value="1"/>
</dbReference>
<dbReference type="InterPro" id="IPR001810">
    <property type="entry name" value="F-box_dom"/>
</dbReference>
<dbReference type="SUPFAM" id="SSF81383">
    <property type="entry name" value="F-box domain"/>
    <property type="match status" value="1"/>
</dbReference>
<dbReference type="KEGG" id="qsa:O6P43_011134"/>
<dbReference type="PROSITE" id="PS50181">
    <property type="entry name" value="FBOX"/>
    <property type="match status" value="1"/>
</dbReference>
<dbReference type="Pfam" id="PF00646">
    <property type="entry name" value="F-box"/>
    <property type="match status" value="1"/>
</dbReference>
<dbReference type="InterPro" id="IPR050942">
    <property type="entry name" value="F-box_BR-signaling"/>
</dbReference>
<name>A0AAD7VEY9_QUISA</name>
<evidence type="ECO:0000313" key="2">
    <source>
        <dbReference type="EMBL" id="KAJ7973387.1"/>
    </source>
</evidence>
<feature type="domain" description="F-box" evidence="1">
    <location>
        <begin position="18"/>
        <end position="53"/>
    </location>
</feature>
<accession>A0AAD7VEY9</accession>
<dbReference type="InterPro" id="IPR005174">
    <property type="entry name" value="KIB1-4_b-propeller"/>
</dbReference>
<proteinExistence type="predicted"/>
<comment type="caution">
    <text evidence="2">The sequence shown here is derived from an EMBL/GenBank/DDBJ whole genome shotgun (WGS) entry which is preliminary data.</text>
</comment>
<dbReference type="Gene3D" id="1.20.1280.50">
    <property type="match status" value="1"/>
</dbReference>
<evidence type="ECO:0000313" key="3">
    <source>
        <dbReference type="Proteomes" id="UP001163823"/>
    </source>
</evidence>
<keyword evidence="3" id="KW-1185">Reference proteome</keyword>
<organism evidence="2 3">
    <name type="scientific">Quillaja saponaria</name>
    <name type="common">Soap bark tree</name>
    <dbReference type="NCBI Taxonomy" id="32244"/>
    <lineage>
        <taxon>Eukaryota</taxon>
        <taxon>Viridiplantae</taxon>
        <taxon>Streptophyta</taxon>
        <taxon>Embryophyta</taxon>
        <taxon>Tracheophyta</taxon>
        <taxon>Spermatophyta</taxon>
        <taxon>Magnoliopsida</taxon>
        <taxon>eudicotyledons</taxon>
        <taxon>Gunneridae</taxon>
        <taxon>Pentapetalae</taxon>
        <taxon>rosids</taxon>
        <taxon>fabids</taxon>
        <taxon>Fabales</taxon>
        <taxon>Quillajaceae</taxon>
        <taxon>Quillaja</taxon>
    </lineage>
</organism>
<dbReference type="Proteomes" id="UP001163823">
    <property type="component" value="Chromosome 4"/>
</dbReference>
<dbReference type="Pfam" id="PF03478">
    <property type="entry name" value="Beta-prop_KIB1-4"/>
    <property type="match status" value="1"/>
</dbReference>
<evidence type="ECO:0000259" key="1">
    <source>
        <dbReference type="PROSITE" id="PS50181"/>
    </source>
</evidence>
<reference evidence="2" key="1">
    <citation type="journal article" date="2023" name="Science">
        <title>Elucidation of the pathway for biosynthesis of saponin adjuvants from the soapbark tree.</title>
        <authorList>
            <person name="Reed J."/>
            <person name="Orme A."/>
            <person name="El-Demerdash A."/>
            <person name="Owen C."/>
            <person name="Martin L.B.B."/>
            <person name="Misra R.C."/>
            <person name="Kikuchi S."/>
            <person name="Rejzek M."/>
            <person name="Martin A.C."/>
            <person name="Harkess A."/>
            <person name="Leebens-Mack J."/>
            <person name="Louveau T."/>
            <person name="Stephenson M.J."/>
            <person name="Osbourn A."/>
        </authorList>
    </citation>
    <scope>NUCLEOTIDE SEQUENCE</scope>
    <source>
        <strain evidence="2">S10</strain>
    </source>
</reference>
<gene>
    <name evidence="2" type="ORF">O6P43_011134</name>
</gene>
<dbReference type="AlphaFoldDB" id="A0AAD7VEY9"/>
<dbReference type="CDD" id="cd22150">
    <property type="entry name" value="F-box_CeFBXA-like"/>
    <property type="match status" value="1"/>
</dbReference>
<dbReference type="EMBL" id="JARAOO010000004">
    <property type="protein sequence ID" value="KAJ7973387.1"/>
    <property type="molecule type" value="Genomic_DNA"/>
</dbReference>
<protein>
    <submittedName>
        <fullName evidence="2">F-box protein</fullName>
    </submittedName>
</protein>
<dbReference type="InterPro" id="IPR036047">
    <property type="entry name" value="F-box-like_dom_sf"/>
</dbReference>
<sequence>MTNKQIHTFSSKRGQIELRPWHNLPVDILSKIMQLLDGIDLIHLRNVCTSWRQAQGLSFSKKLPCLMGHYWGSYQNGSTLSLCSFHLPSPKLRFIRWNIIGDHEWIVGAGICASKYSWLLLQKLRRSFFYNPFTKDIIQLPDMDIGFNRATFSSAPTSSDCICFALQSVKMSDEIYISICRLGDQNWTTVKMQGFDKVIEDIVYSDSKFYCVFSGGVLGAFHIADRQWSLLTDMEPITGVQFSARAHMVESNGELLLICPCSYEFKIFTYDQSIMSWVQRNSLGDQAIFLGCTSFSVLALQETSDLA</sequence>
<dbReference type="PANTHER" id="PTHR44259:SF114">
    <property type="entry name" value="OS06G0707300 PROTEIN"/>
    <property type="match status" value="1"/>
</dbReference>